<evidence type="ECO:0000313" key="1">
    <source>
        <dbReference type="EMBL" id="CBK40256.1"/>
    </source>
</evidence>
<proteinExistence type="predicted"/>
<organism evidence="1 2">
    <name type="scientific">Nitrospira defluvii</name>
    <dbReference type="NCBI Taxonomy" id="330214"/>
    <lineage>
        <taxon>Bacteria</taxon>
        <taxon>Pseudomonadati</taxon>
        <taxon>Nitrospirota</taxon>
        <taxon>Nitrospiria</taxon>
        <taxon>Nitrospirales</taxon>
        <taxon>Nitrospiraceae</taxon>
        <taxon>Nitrospira</taxon>
    </lineage>
</organism>
<dbReference type="AlphaFoldDB" id="D8PAJ7"/>
<dbReference type="STRING" id="330214.NIDE0481"/>
<dbReference type="HOGENOM" id="CLU_2895648_0_0_0"/>
<reference evidence="1 2" key="1">
    <citation type="journal article" date="2010" name="Proc. Natl. Acad. Sci. U.S.A.">
        <title>A Nitrospira metagenome illuminates the physiology and evolution of globally important nitrite-oxidizing bacteria.</title>
        <authorList>
            <person name="Lucker S."/>
            <person name="Wagner M."/>
            <person name="Maixner F."/>
            <person name="Pelletier E."/>
            <person name="Koch H."/>
            <person name="Vacherie B."/>
            <person name="Rattei T."/>
            <person name="Sinninghe Damste J."/>
            <person name="Spieck E."/>
            <person name="Le Paslier D."/>
            <person name="Daims H."/>
        </authorList>
    </citation>
    <scope>NUCLEOTIDE SEQUENCE [LARGE SCALE GENOMIC DNA]</scope>
</reference>
<evidence type="ECO:0000313" key="2">
    <source>
        <dbReference type="Proteomes" id="UP000001660"/>
    </source>
</evidence>
<dbReference type="Proteomes" id="UP000001660">
    <property type="component" value="Chromosome"/>
</dbReference>
<protein>
    <submittedName>
        <fullName evidence="1">Uncharacterized protein</fullName>
    </submittedName>
</protein>
<gene>
    <name evidence="1" type="ORF">NIDE0481</name>
</gene>
<dbReference type="KEGG" id="nde:NIDE0481"/>
<name>D8PAJ7_9BACT</name>
<keyword evidence="2" id="KW-1185">Reference proteome</keyword>
<sequence length="62" mass="7124">MREVSIELLETAVQFSRDLQCWLITDDGKVIEPALAILKEAIRESSAFQFVKDPLSFISRLR</sequence>
<accession>D8PAJ7</accession>
<dbReference type="EMBL" id="FP929003">
    <property type="protein sequence ID" value="CBK40256.1"/>
    <property type="molecule type" value="Genomic_DNA"/>
</dbReference>